<accession>A0ABW7QC97</accession>
<reference evidence="2 3" key="1">
    <citation type="submission" date="2024-09" db="EMBL/GenBank/DDBJ databases">
        <authorList>
            <person name="Pan X."/>
        </authorList>
    </citation>
    <scope>NUCLEOTIDE SEQUENCE [LARGE SCALE GENOMIC DNA]</scope>
    <source>
        <strain evidence="2 3">B2969</strain>
    </source>
</reference>
<evidence type="ECO:0000256" key="1">
    <source>
        <dbReference type="ARBA" id="ARBA00006479"/>
    </source>
</evidence>
<dbReference type="InterPro" id="IPR043129">
    <property type="entry name" value="ATPase_NBD"/>
</dbReference>
<evidence type="ECO:0000313" key="3">
    <source>
        <dbReference type="Proteomes" id="UP001610861"/>
    </source>
</evidence>
<keyword evidence="3" id="KW-1185">Reference proteome</keyword>
<organism evidence="2 3">
    <name type="scientific">Microbacterium alkaliflavum</name>
    <dbReference type="NCBI Taxonomy" id="3248839"/>
    <lineage>
        <taxon>Bacteria</taxon>
        <taxon>Bacillati</taxon>
        <taxon>Actinomycetota</taxon>
        <taxon>Actinomycetes</taxon>
        <taxon>Micrococcales</taxon>
        <taxon>Microbacteriaceae</taxon>
        <taxon>Microbacterium</taxon>
    </lineage>
</organism>
<comment type="similarity">
    <text evidence="1">Belongs to the ROK (NagC/XylR) family.</text>
</comment>
<protein>
    <submittedName>
        <fullName evidence="2">ROK family protein</fullName>
    </submittedName>
</protein>
<dbReference type="Proteomes" id="UP001610861">
    <property type="component" value="Unassembled WGS sequence"/>
</dbReference>
<evidence type="ECO:0000313" key="2">
    <source>
        <dbReference type="EMBL" id="MFH8252003.1"/>
    </source>
</evidence>
<dbReference type="SUPFAM" id="SSF53067">
    <property type="entry name" value="Actin-like ATPase domain"/>
    <property type="match status" value="1"/>
</dbReference>
<dbReference type="PANTHER" id="PTHR18964">
    <property type="entry name" value="ROK (REPRESSOR, ORF, KINASE) FAMILY"/>
    <property type="match status" value="1"/>
</dbReference>
<sequence>MLQFAWDAEVFTSNDAMPVVGMTRSTTIDAIDELIGLGLVRELPNARAVGEYRNGRPSRRFEFRSDGAVVVGIDAGRAHLTTIVADLRGRPLARETKETGSPEDSAEDRRRAIVDAVDSALALAGHTRHDVIAACAGVPAPVDAEGRSPAHRDDFWRRMNPDLLGLLGEWAPIVKVENDASLAAVAEGSVGVATGHESFVSLLAGARLGAGVVVDGHLLRGAHGGAGEMVGFDHVLGVGEVGGIGYRLVEWAREAIAAGEIGPTHPLAMLPADELTGRAVLELAHAGDAPARSIVERAAAVLARVAGIFGSMYDPELIVVSGAIADGIGDVLAGARGMLPTELDLPAPELVASTLGAEVVAIGAVSAAVETARADLLRMIPLVQHRFTGEG</sequence>
<dbReference type="Pfam" id="PF00480">
    <property type="entry name" value="ROK"/>
    <property type="match status" value="1"/>
</dbReference>
<dbReference type="PANTHER" id="PTHR18964:SF149">
    <property type="entry name" value="BIFUNCTIONAL UDP-N-ACETYLGLUCOSAMINE 2-EPIMERASE_N-ACETYLMANNOSAMINE KINASE"/>
    <property type="match status" value="1"/>
</dbReference>
<dbReference type="RefSeq" id="WP_397557448.1">
    <property type="nucleotide sequence ID" value="NZ_JBIQWL010000006.1"/>
</dbReference>
<gene>
    <name evidence="2" type="ORF">ACH3VR_16680</name>
</gene>
<proteinExistence type="inferred from homology"/>
<dbReference type="InterPro" id="IPR000600">
    <property type="entry name" value="ROK"/>
</dbReference>
<comment type="caution">
    <text evidence="2">The sequence shown here is derived from an EMBL/GenBank/DDBJ whole genome shotgun (WGS) entry which is preliminary data.</text>
</comment>
<dbReference type="EMBL" id="JBIQWL010000006">
    <property type="protein sequence ID" value="MFH8252003.1"/>
    <property type="molecule type" value="Genomic_DNA"/>
</dbReference>
<dbReference type="Gene3D" id="3.30.420.40">
    <property type="match status" value="2"/>
</dbReference>
<name>A0ABW7QC97_9MICO</name>